<feature type="compositionally biased region" description="Basic and acidic residues" evidence="8">
    <location>
        <begin position="1"/>
        <end position="11"/>
    </location>
</feature>
<dbReference type="InterPro" id="IPR039891">
    <property type="entry name" value="VWA8"/>
</dbReference>
<evidence type="ECO:0000256" key="1">
    <source>
        <dbReference type="ARBA" id="ARBA00004173"/>
    </source>
</evidence>
<accession>A0A9N8ZWS9</accession>
<evidence type="ECO:0000259" key="9">
    <source>
        <dbReference type="PROSITE" id="PS50234"/>
    </source>
</evidence>
<evidence type="ECO:0000313" key="11">
    <source>
        <dbReference type="Proteomes" id="UP000789508"/>
    </source>
</evidence>
<dbReference type="FunFam" id="3.40.50.300:FF:000587">
    <property type="entry name" value="von Willebrand factor A domain containing 8"/>
    <property type="match status" value="1"/>
</dbReference>
<keyword evidence="4" id="KW-0809">Transit peptide</keyword>
<proteinExistence type="predicted"/>
<keyword evidence="3" id="KW-0067">ATP-binding</keyword>
<keyword evidence="2" id="KW-0547">Nucleotide-binding</keyword>
<dbReference type="SUPFAM" id="SSF52540">
    <property type="entry name" value="P-loop containing nucleoside triphosphate hydrolases"/>
    <property type="match status" value="3"/>
</dbReference>
<dbReference type="PANTHER" id="PTHR21610:SF9">
    <property type="entry name" value="VON WILLEBRAND FACTOR A DOMAIN-CONTAINING PROTEIN 8"/>
    <property type="match status" value="1"/>
</dbReference>
<dbReference type="FunFam" id="3.40.50.300:FF:000663">
    <property type="entry name" value="von Willebrand factor A domain containing 8"/>
    <property type="match status" value="1"/>
</dbReference>
<comment type="caution">
    <text evidence="10">The sequence shown here is derived from an EMBL/GenBank/DDBJ whole genome shotgun (WGS) entry which is preliminary data.</text>
</comment>
<protein>
    <recommendedName>
        <fullName evidence="7">von Willebrand factor A domain-containing protein 8</fullName>
    </recommendedName>
</protein>
<dbReference type="Pfam" id="PF07728">
    <property type="entry name" value="AAA_5"/>
    <property type="match status" value="3"/>
</dbReference>
<gene>
    <name evidence="10" type="ORF">ALEPTO_LOCUS3927</name>
</gene>
<dbReference type="OrthoDB" id="5186at2759"/>
<feature type="non-terminal residue" evidence="10">
    <location>
        <position position="1"/>
    </location>
</feature>
<dbReference type="InterPro" id="IPR036465">
    <property type="entry name" value="vWFA_dom_sf"/>
</dbReference>
<evidence type="ECO:0000256" key="3">
    <source>
        <dbReference type="ARBA" id="ARBA00022840"/>
    </source>
</evidence>
<keyword evidence="5" id="KW-0496">Mitochondrion</keyword>
<dbReference type="GO" id="GO:0005524">
    <property type="term" value="F:ATP binding"/>
    <property type="evidence" value="ECO:0007669"/>
    <property type="project" value="UniProtKB-KW"/>
</dbReference>
<organism evidence="10 11">
    <name type="scientific">Ambispora leptoticha</name>
    <dbReference type="NCBI Taxonomy" id="144679"/>
    <lineage>
        <taxon>Eukaryota</taxon>
        <taxon>Fungi</taxon>
        <taxon>Fungi incertae sedis</taxon>
        <taxon>Mucoromycota</taxon>
        <taxon>Glomeromycotina</taxon>
        <taxon>Glomeromycetes</taxon>
        <taxon>Archaeosporales</taxon>
        <taxon>Ambisporaceae</taxon>
        <taxon>Ambispora</taxon>
    </lineage>
</organism>
<dbReference type="InterPro" id="IPR011704">
    <property type="entry name" value="ATPase_dyneun-rel_AAA"/>
</dbReference>
<evidence type="ECO:0000256" key="4">
    <source>
        <dbReference type="ARBA" id="ARBA00022946"/>
    </source>
</evidence>
<dbReference type="GO" id="GO:0005739">
    <property type="term" value="C:mitochondrion"/>
    <property type="evidence" value="ECO:0007669"/>
    <property type="project" value="UniProtKB-SubCell"/>
</dbReference>
<evidence type="ECO:0000256" key="2">
    <source>
        <dbReference type="ARBA" id="ARBA00022741"/>
    </source>
</evidence>
<feature type="compositionally biased region" description="Polar residues" evidence="8">
    <location>
        <begin position="12"/>
        <end position="28"/>
    </location>
</feature>
<dbReference type="InterPro" id="IPR027417">
    <property type="entry name" value="P-loop_NTPase"/>
</dbReference>
<dbReference type="Gene3D" id="3.40.50.300">
    <property type="entry name" value="P-loop containing nucleotide triphosphate hydrolases"/>
    <property type="match status" value="3"/>
</dbReference>
<feature type="region of interest" description="Disordered" evidence="8">
    <location>
        <begin position="1"/>
        <end position="28"/>
    </location>
</feature>
<comment type="subcellular location">
    <subcellularLocation>
        <location evidence="1">Mitochondrion</location>
    </subcellularLocation>
</comment>
<evidence type="ECO:0000313" key="10">
    <source>
        <dbReference type="EMBL" id="CAG8510049.1"/>
    </source>
</evidence>
<feature type="region of interest" description="Disordered" evidence="8">
    <location>
        <begin position="1564"/>
        <end position="1594"/>
    </location>
</feature>
<feature type="compositionally biased region" description="Basic and acidic residues" evidence="8">
    <location>
        <begin position="1584"/>
        <end position="1594"/>
    </location>
</feature>
<reference evidence="10" key="1">
    <citation type="submission" date="2021-06" db="EMBL/GenBank/DDBJ databases">
        <authorList>
            <person name="Kallberg Y."/>
            <person name="Tangrot J."/>
            <person name="Rosling A."/>
        </authorList>
    </citation>
    <scope>NUCLEOTIDE SEQUENCE</scope>
    <source>
        <strain evidence="10">FL130A</strain>
    </source>
</reference>
<comment type="function">
    <text evidence="6">Exhibits ATPase activity in vitro.</text>
</comment>
<dbReference type="EMBL" id="CAJVPS010000810">
    <property type="protein sequence ID" value="CAG8510049.1"/>
    <property type="molecule type" value="Genomic_DNA"/>
</dbReference>
<sequence length="1854" mass="210309">MSFRKKSELKESSPNAKSSKNIQAAQRRLSQLSKSLTRDLSINNDDKSNEDEIKKHGFFKSDNRSKIGYTLRIGDISIVIKPSLNPELVPNFRNPFYDDSQEILRHLRWIMQKDKLGQDIFLIGPPGHIRRGLILKYANLTNREIEYVTLSKDCTDSDLKQRREISAGTAYYVDQACVRAAIYGRILILDGIEKAERNVLPILNNLLENREMSLEDGRFLVHPKRYDSLSKKNKKMEMDNWKLVRVDDRFLVVALGVPVPPYIGHPLDPPLRSRFQSRDVKQPGFETQVHHLSKIAPNVSITVLERLVSIAIVLSNLAFNTEGGITIPEFPISIESSVLILQQFPAIKLRFLLDILYPWPLLPICEIEQRKVIETTYHRFGILESYSTENTGVEKDKGLKENNNEDESQQIFQATSGYKVAEIKNIDEIDVKAFNGKRIYKKELTFHEETDVSKKASVKLAGGCETPTTAEFFVETKYHLNILAAMLIAHSTGDFCLIGQKGVGKSALIRSFAKNLGYTIEFIPLYKDMSSRDLLQRRGTTFSGDTIWENSPLVKAAINGSLAVMDGIETLSFGTLTTLQRLIKEREMPLPDGKQLISHERYQNLVQNHGFTPEMLADRGILSVNPSFRIVALARPVSISGIEGKSGAWLSSEICAMFQFIAVRPLEYHEEAEVLHALSPGINEKSLELLLRFANRLRQDKDETIKILSDAFSTRQLIRICRRITAFPDESLYDSIHKAALSRFLPSLVKEALEELMIENGITPPSIKPEIETLKIEVIPSFANPEYLQIGNVIQPIARDSNPLLIPDILFHENPKQTEILMQMLKDYQLGENLLLIGNQGVGKNKLADYFLQILKLPREYIQLHRDTTVQSLTATPSIIDGVLQYEDSPLVKAVKSGYILVIDEADKAPTYVTAVLRNLIEDGEMVLGDGRRIVSRAFEKLENDDEDEKYILVHKNFRIIVLANRPGFPFLGNDFYREIGDVFSCHAVDNPDPASEMYLLRKYAPDISEDLLLKLTAAFSDLRRLVDEGLISYPYSTRELVNIVKHMQQYPSEGVSKVIQNVFDFDQYDKNSKALLIEVFQKHGIPIGLDSELSVQLGKFVTLSKPIVTEIWTKIIASERSLQVRDNKIEFQGGWEFHMKKAKELERTEGRTTTFTEQIYSFKIPTRGEALDIVGLEDGSLFAVTTNPVTLHYIDKEHHLSRSVELYEFFPLKDVPPQIKLAIVQAYGSAWFLTLHDPENNSVVAMDYDGGTVNSIELTGLAKQARKIMLKDFASLGILVFYQFFKSSIVILDFNVNTEYIITLPINVAQLYLLKPDVWLVRDCERGSYHIIYPAAGNIGWLPNVIEQIEIKNLLANSPHQPITFVSKDGVPRANVSSARFLHTKNESFALSIASNLPESLISNENDINPIEVVSYIREPEDSAYNLFENIGISSLFLARTGQLATLIPMKDGRNIGHLELFNPIQQTLWRIVVPLAIPVSFAEKSKFSQAGLELQPTAALLLELPSGDLLTMDNSGVVRVWQVNAGELIRAVDTWKKFTGVLDQHVLSIIYETDEMQEENLADENKSGFGIGKSEGSQKMGSGERDEAKSSLELTEAQKEMHALAMRQRLDQIKMTQSDSDIYRNYLANVQREIRELRVVLESVEAKKKERVWLKNQSSGDIDDTKLIEGITGDYNIYKRRGENDPEIGFFQEKPKKMYFVFDLSASMFRFNTHDRRLDRSIEVALMIMESFKSFENKFEYRILGHSGDSPNVEFVTREKYPKTEKDIFKVLKEMFTHSQFCLSGDNTLNATSHAIKDIVKEQADDYFVVVLSDANILQYHIKPGDIAKVLKSDERVSAFMIFIGSLQDQAE</sequence>
<evidence type="ECO:0000256" key="6">
    <source>
        <dbReference type="ARBA" id="ARBA00055988"/>
    </source>
</evidence>
<dbReference type="SUPFAM" id="SSF53300">
    <property type="entry name" value="vWA-like"/>
    <property type="match status" value="1"/>
</dbReference>
<dbReference type="InterPro" id="IPR002035">
    <property type="entry name" value="VWF_A"/>
</dbReference>
<evidence type="ECO:0000256" key="5">
    <source>
        <dbReference type="ARBA" id="ARBA00023128"/>
    </source>
</evidence>
<dbReference type="GO" id="GO:0016887">
    <property type="term" value="F:ATP hydrolysis activity"/>
    <property type="evidence" value="ECO:0007669"/>
    <property type="project" value="InterPro"/>
</dbReference>
<dbReference type="PROSITE" id="PS50234">
    <property type="entry name" value="VWFA"/>
    <property type="match status" value="1"/>
</dbReference>
<evidence type="ECO:0000256" key="7">
    <source>
        <dbReference type="ARBA" id="ARBA00070377"/>
    </source>
</evidence>
<dbReference type="Proteomes" id="UP000789508">
    <property type="component" value="Unassembled WGS sequence"/>
</dbReference>
<feature type="domain" description="VWFA" evidence="9">
    <location>
        <begin position="1699"/>
        <end position="1854"/>
    </location>
</feature>
<dbReference type="PANTHER" id="PTHR21610">
    <property type="entry name" value="VON WILLEBRAND FACTOR A DOMAIN-CONTAINING PROTEIN 8"/>
    <property type="match status" value="1"/>
</dbReference>
<name>A0A9N8ZWS9_9GLOM</name>
<evidence type="ECO:0000256" key="8">
    <source>
        <dbReference type="SAM" id="MobiDB-lite"/>
    </source>
</evidence>
<keyword evidence="11" id="KW-1185">Reference proteome</keyword>